<evidence type="ECO:0000313" key="2">
    <source>
        <dbReference type="EMBL" id="PCC46526.1"/>
    </source>
</evidence>
<accession>A0A2H1HZL0</accession>
<evidence type="ECO:0000313" key="4">
    <source>
        <dbReference type="Proteomes" id="UP000217564"/>
    </source>
</evidence>
<gene>
    <name evidence="3" type="ORF">BAUR920_00457</name>
    <name evidence="2" type="ORF">CIK64_10680</name>
</gene>
<dbReference type="AlphaFoldDB" id="A0A2A3Z4N6"/>
<feature type="domain" description="DUF6194" evidence="1">
    <location>
        <begin position="1"/>
        <end position="160"/>
    </location>
</feature>
<dbReference type="Proteomes" id="UP000234289">
    <property type="component" value="Unassembled WGS sequence"/>
</dbReference>
<sequence>MSMHDYLERAREFEGVLELAPEEGGPFPEIAWGDHFFYYAPDGQTPQQGQPFATFVTKDYPDDALSELDRAGRWRLNIHVGRHRFVSLTGEEPRLSRDVSGTGTASGSVWDFAATDTVIPHPVYRAQGWIAVVNPSRDSLAVIVSLLEQAHADAKRRWHRIK</sequence>
<name>A0A2A3Z4N6_BREAU</name>
<proteinExistence type="predicted"/>
<dbReference type="InterPro" id="IPR045676">
    <property type="entry name" value="DUF6194"/>
</dbReference>
<reference evidence="5" key="3">
    <citation type="submission" date="2017-03" db="EMBL/GenBank/DDBJ databases">
        <authorList>
            <person name="Monnet C."/>
        </authorList>
    </citation>
    <scope>NUCLEOTIDE SEQUENCE [LARGE SCALE GENOMIC DNA]</scope>
    <source>
        <strain evidence="5">CNRZ 920</strain>
    </source>
</reference>
<organism evidence="2 4">
    <name type="scientific">Brevibacterium aurantiacum</name>
    <dbReference type="NCBI Taxonomy" id="273384"/>
    <lineage>
        <taxon>Bacteria</taxon>
        <taxon>Bacillati</taxon>
        <taxon>Actinomycetota</taxon>
        <taxon>Actinomycetes</taxon>
        <taxon>Micrococcales</taxon>
        <taxon>Brevibacteriaceae</taxon>
        <taxon>Brevibacterium</taxon>
    </lineage>
</organism>
<dbReference type="EMBL" id="FXZG01000002">
    <property type="protein sequence ID" value="SMX68280.1"/>
    <property type="molecule type" value="Genomic_DNA"/>
</dbReference>
<dbReference type="Pfam" id="PF19694">
    <property type="entry name" value="DUF6194"/>
    <property type="match status" value="1"/>
</dbReference>
<evidence type="ECO:0000259" key="1">
    <source>
        <dbReference type="Pfam" id="PF19694"/>
    </source>
</evidence>
<reference evidence="2 4" key="1">
    <citation type="journal article" date="2017" name="Elife">
        <title>Extensive horizontal gene transfer in cheese-associated bacteria.</title>
        <authorList>
            <person name="Bonham K.S."/>
            <person name="Wolfe B.E."/>
            <person name="Dutton R.J."/>
        </authorList>
    </citation>
    <scope>NUCLEOTIDE SEQUENCE [LARGE SCALE GENOMIC DNA]</scope>
    <source>
        <strain evidence="2 4">947_7</strain>
    </source>
</reference>
<evidence type="ECO:0000313" key="3">
    <source>
        <dbReference type="EMBL" id="SMX68280.1"/>
    </source>
</evidence>
<dbReference type="EMBL" id="NRGP01000014">
    <property type="protein sequence ID" value="PCC46526.1"/>
    <property type="molecule type" value="Genomic_DNA"/>
</dbReference>
<dbReference type="RefSeq" id="WP_096162215.1">
    <property type="nucleotide sequence ID" value="NZ_FXZG01000002.1"/>
</dbReference>
<accession>A0A2A3Z4N6</accession>
<evidence type="ECO:0000313" key="5">
    <source>
        <dbReference type="Proteomes" id="UP000234289"/>
    </source>
</evidence>
<dbReference type="Proteomes" id="UP000217564">
    <property type="component" value="Unassembled WGS sequence"/>
</dbReference>
<protein>
    <recommendedName>
        <fullName evidence="1">DUF6194 domain-containing protein</fullName>
    </recommendedName>
</protein>
<reference evidence="3" key="2">
    <citation type="submission" date="2017-03" db="EMBL/GenBank/DDBJ databases">
        <authorList>
            <person name="Afonso C.L."/>
            <person name="Miller P.J."/>
            <person name="Scott M.A."/>
            <person name="Spackman E."/>
            <person name="Goraichik I."/>
            <person name="Dimitrov K.M."/>
            <person name="Suarez D.L."/>
            <person name="Swayne D.E."/>
        </authorList>
    </citation>
    <scope>NUCLEOTIDE SEQUENCE [LARGE SCALE GENOMIC DNA]</scope>
    <source>
        <strain evidence="3">CNRZ 920</strain>
    </source>
</reference>